<comment type="caution">
    <text evidence="4">The sequence shown here is derived from an EMBL/GenBank/DDBJ whole genome shotgun (WGS) entry which is preliminary data.</text>
</comment>
<sequence length="324" mass="35244">MAASNHITKVAIVGAGGNSGSSMTEALLKTGKHTVTAITRIDSQNKFPEGVISKKVDYTKPETLGEALRGQDALVITLSGHTPKETEMQLINAAGEAGVAWILPNEWSPDTANEAMVKDVFLFQPKVATRKAIADLGKSSYIAVSTGFWYEWILSIPAGSGIDFAKRTATFFDEGETKISTSTLPQVGRAVAALLSLPIKPEGSNEEACLENLKNKVVYVKSFTVSQKDMLESALRVTGTREDDWTITNEPARERYSSGIEEMRAGKRVGFAKVMFTRVFYPDGCGDFEHNKGTLNGLLDLPEENIDEMTEAAIERSKISNWVG</sequence>
<dbReference type="SUPFAM" id="SSF51735">
    <property type="entry name" value="NAD(P)-binding Rossmann-fold domains"/>
    <property type="match status" value="1"/>
</dbReference>
<dbReference type="PANTHER" id="PTHR47706">
    <property type="entry name" value="NMRA-LIKE FAMILY PROTEIN"/>
    <property type="match status" value="1"/>
</dbReference>
<organism evidence="4 5">
    <name type="scientific">Alectoria fallacina</name>
    <dbReference type="NCBI Taxonomy" id="1903189"/>
    <lineage>
        <taxon>Eukaryota</taxon>
        <taxon>Fungi</taxon>
        <taxon>Dikarya</taxon>
        <taxon>Ascomycota</taxon>
        <taxon>Pezizomycotina</taxon>
        <taxon>Lecanoromycetes</taxon>
        <taxon>OSLEUM clade</taxon>
        <taxon>Lecanoromycetidae</taxon>
        <taxon>Lecanorales</taxon>
        <taxon>Lecanorineae</taxon>
        <taxon>Parmeliaceae</taxon>
        <taxon>Alectoria</taxon>
    </lineage>
</organism>
<dbReference type="AlphaFoldDB" id="A0A8H3FGE9"/>
<reference evidence="4" key="1">
    <citation type="submission" date="2021-03" db="EMBL/GenBank/DDBJ databases">
        <authorList>
            <person name="Tagirdzhanova G."/>
        </authorList>
    </citation>
    <scope>NUCLEOTIDE SEQUENCE</scope>
</reference>
<dbReference type="InterPro" id="IPR008030">
    <property type="entry name" value="NmrA-like"/>
</dbReference>
<keyword evidence="5" id="KW-1185">Reference proteome</keyword>
<dbReference type="Proteomes" id="UP000664203">
    <property type="component" value="Unassembled WGS sequence"/>
</dbReference>
<name>A0A8H3FGE9_9LECA</name>
<dbReference type="InterPro" id="IPR051609">
    <property type="entry name" value="NmrA/Isoflavone_reductase-like"/>
</dbReference>
<dbReference type="PANTHER" id="PTHR47706:SF7">
    <property type="entry name" value="CIPA-LIKE, PUTATIVE (AFU_ORTHOLOGUE AFUA_1G01630)-RELATED"/>
    <property type="match status" value="1"/>
</dbReference>
<dbReference type="InterPro" id="IPR045312">
    <property type="entry name" value="PCBER-like"/>
</dbReference>
<evidence type="ECO:0000256" key="2">
    <source>
        <dbReference type="ARBA" id="ARBA00023002"/>
    </source>
</evidence>
<protein>
    <recommendedName>
        <fullName evidence="3">NmrA-like domain-containing protein</fullName>
    </recommendedName>
</protein>
<gene>
    <name evidence="4" type="ORF">ALECFALPRED_002333</name>
</gene>
<evidence type="ECO:0000256" key="1">
    <source>
        <dbReference type="ARBA" id="ARBA00022857"/>
    </source>
</evidence>
<evidence type="ECO:0000313" key="4">
    <source>
        <dbReference type="EMBL" id="CAF9923220.1"/>
    </source>
</evidence>
<dbReference type="EMBL" id="CAJPDR010000166">
    <property type="protein sequence ID" value="CAF9923220.1"/>
    <property type="molecule type" value="Genomic_DNA"/>
</dbReference>
<keyword evidence="2" id="KW-0560">Oxidoreductase</keyword>
<feature type="domain" description="NmrA-like" evidence="3">
    <location>
        <begin position="9"/>
        <end position="156"/>
    </location>
</feature>
<accession>A0A8H3FGE9</accession>
<dbReference type="CDD" id="cd05259">
    <property type="entry name" value="PCBER_SDR_a"/>
    <property type="match status" value="1"/>
</dbReference>
<dbReference type="InterPro" id="IPR036291">
    <property type="entry name" value="NAD(P)-bd_dom_sf"/>
</dbReference>
<evidence type="ECO:0000259" key="3">
    <source>
        <dbReference type="Pfam" id="PF05368"/>
    </source>
</evidence>
<dbReference type="Gene3D" id="3.90.25.10">
    <property type="entry name" value="UDP-galactose 4-epimerase, domain 1"/>
    <property type="match status" value="1"/>
</dbReference>
<dbReference type="GO" id="GO:0016491">
    <property type="term" value="F:oxidoreductase activity"/>
    <property type="evidence" value="ECO:0007669"/>
    <property type="project" value="UniProtKB-KW"/>
</dbReference>
<dbReference type="Pfam" id="PF05368">
    <property type="entry name" value="NmrA"/>
    <property type="match status" value="1"/>
</dbReference>
<dbReference type="Gene3D" id="3.40.50.720">
    <property type="entry name" value="NAD(P)-binding Rossmann-like Domain"/>
    <property type="match status" value="1"/>
</dbReference>
<proteinExistence type="predicted"/>
<evidence type="ECO:0000313" key="5">
    <source>
        <dbReference type="Proteomes" id="UP000664203"/>
    </source>
</evidence>
<keyword evidence="1" id="KW-0521">NADP</keyword>
<dbReference type="OrthoDB" id="419598at2759"/>